<name>A0A183EN83_9BILA</name>
<feature type="domain" description="Endonuclease/exonuclease/phosphatase" evidence="11">
    <location>
        <begin position="17"/>
        <end position="138"/>
    </location>
</feature>
<comment type="catalytic activity">
    <reaction evidence="1">
        <text>Exonucleolytic cleavage in the 3'- to 5'-direction to yield nucleoside 5'-phosphates.</text>
        <dbReference type="EC" id="3.1.11.2"/>
    </reaction>
</comment>
<dbReference type="GO" id="GO:0006284">
    <property type="term" value="P:base-excision repair"/>
    <property type="evidence" value="ECO:0007669"/>
    <property type="project" value="TreeGrafter"/>
</dbReference>
<evidence type="ECO:0000256" key="9">
    <source>
        <dbReference type="PIRSR" id="PIRSR604808-2"/>
    </source>
</evidence>
<evidence type="ECO:0000256" key="7">
    <source>
        <dbReference type="ARBA" id="ARBA00022842"/>
    </source>
</evidence>
<proteinExistence type="inferred from homology"/>
<dbReference type="OrthoDB" id="498125at2759"/>
<dbReference type="GO" id="GO:0005634">
    <property type="term" value="C:nucleus"/>
    <property type="evidence" value="ECO:0007669"/>
    <property type="project" value="TreeGrafter"/>
</dbReference>
<dbReference type="GO" id="GO:0046872">
    <property type="term" value="F:metal ion binding"/>
    <property type="evidence" value="ECO:0007669"/>
    <property type="project" value="UniProtKB-KW"/>
</dbReference>
<dbReference type="InterPro" id="IPR005135">
    <property type="entry name" value="Endo/exonuclease/phosphatase"/>
</dbReference>
<evidence type="ECO:0000256" key="2">
    <source>
        <dbReference type="ARBA" id="ARBA00001936"/>
    </source>
</evidence>
<dbReference type="GO" id="GO:0003677">
    <property type="term" value="F:DNA binding"/>
    <property type="evidence" value="ECO:0007669"/>
    <property type="project" value="InterPro"/>
</dbReference>
<evidence type="ECO:0000256" key="3">
    <source>
        <dbReference type="ARBA" id="ARBA00007092"/>
    </source>
</evidence>
<dbReference type="GO" id="GO:0008311">
    <property type="term" value="F:double-stranded DNA 3'-5' DNA exonuclease activity"/>
    <property type="evidence" value="ECO:0007669"/>
    <property type="project" value="UniProtKB-EC"/>
</dbReference>
<dbReference type="InterPro" id="IPR036691">
    <property type="entry name" value="Endo/exonu/phosph_ase_sf"/>
</dbReference>
<reference evidence="14" key="1">
    <citation type="submission" date="2016-06" db="UniProtKB">
        <authorList>
            <consortium name="WormBaseParasite"/>
        </authorList>
    </citation>
    <scope>IDENTIFICATION</scope>
</reference>
<evidence type="ECO:0000313" key="13">
    <source>
        <dbReference type="Proteomes" id="UP000271098"/>
    </source>
</evidence>
<feature type="binding site" evidence="9">
    <location>
        <position position="73"/>
    </location>
    <ligand>
        <name>Mg(2+)</name>
        <dbReference type="ChEBI" id="CHEBI:18420"/>
        <label>1</label>
    </ligand>
</feature>
<evidence type="ECO:0000256" key="10">
    <source>
        <dbReference type="PIRSR" id="PIRSR604808-3"/>
    </source>
</evidence>
<dbReference type="PROSITE" id="PS00728">
    <property type="entry name" value="AP_NUCLEASE_F1_3"/>
    <property type="match status" value="1"/>
</dbReference>
<evidence type="ECO:0000256" key="1">
    <source>
        <dbReference type="ARBA" id="ARBA00000493"/>
    </source>
</evidence>
<sequence length="147" mass="16993">MMGFDDKCELEGKGKGRIIVAEYENYYVINAYVPNSGRGLVNLEKRKLWDAYYLNFLKGLDSKKPVIYVGDLNPVAGFVDVFRKLNPEKEGAYTFWSNMHNAREKNVGWRLDYFVVSERIMDKVKDCEILSSIKGSDHCPLRLKIEV</sequence>
<evidence type="ECO:0000259" key="11">
    <source>
        <dbReference type="Pfam" id="PF03372"/>
    </source>
</evidence>
<dbReference type="PANTHER" id="PTHR22748:SF6">
    <property type="entry name" value="DNA-(APURINIC OR APYRIMIDINIC SITE) ENDONUCLEASE"/>
    <property type="match status" value="1"/>
</dbReference>
<feature type="active site" description="Proton acceptor" evidence="8">
    <location>
        <position position="138"/>
    </location>
</feature>
<feature type="site" description="Transition state stabilizer" evidence="10">
    <location>
        <position position="73"/>
    </location>
</feature>
<dbReference type="SUPFAM" id="SSF56219">
    <property type="entry name" value="DNase I-like"/>
    <property type="match status" value="1"/>
</dbReference>
<feature type="binding site" evidence="9">
    <location>
        <position position="137"/>
    </location>
    <ligand>
        <name>Mg(2+)</name>
        <dbReference type="ChEBI" id="CHEBI:18420"/>
        <label>1</label>
    </ligand>
</feature>
<dbReference type="GO" id="GO:0003906">
    <property type="term" value="F:DNA-(apurinic or apyrimidinic site) endonuclease activity"/>
    <property type="evidence" value="ECO:0007669"/>
    <property type="project" value="TreeGrafter"/>
</dbReference>
<reference evidence="12 13" key="2">
    <citation type="submission" date="2018-11" db="EMBL/GenBank/DDBJ databases">
        <authorList>
            <consortium name="Pathogen Informatics"/>
        </authorList>
    </citation>
    <scope>NUCLEOTIDE SEQUENCE [LARGE SCALE GENOMIC DNA]</scope>
</reference>
<feature type="active site" description="Proton donor/acceptor" evidence="8">
    <location>
        <position position="71"/>
    </location>
</feature>
<feature type="active site" evidence="8">
    <location>
        <position position="32"/>
    </location>
</feature>
<dbReference type="InterPro" id="IPR020848">
    <property type="entry name" value="AP_endonuclease_F1_CS"/>
</dbReference>
<keyword evidence="13" id="KW-1185">Reference proteome</keyword>
<accession>A0A183EN83</accession>
<dbReference type="InterPro" id="IPR004808">
    <property type="entry name" value="AP_endonuc_1"/>
</dbReference>
<evidence type="ECO:0000256" key="6">
    <source>
        <dbReference type="ARBA" id="ARBA00022801"/>
    </source>
</evidence>
<dbReference type="EC" id="3.1.11.2" evidence="4"/>
<evidence type="ECO:0000256" key="4">
    <source>
        <dbReference type="ARBA" id="ARBA00012115"/>
    </source>
</evidence>
<evidence type="ECO:0000313" key="12">
    <source>
        <dbReference type="EMBL" id="VDN39999.1"/>
    </source>
</evidence>
<keyword evidence="5 9" id="KW-0479">Metal-binding</keyword>
<dbReference type="Pfam" id="PF03372">
    <property type="entry name" value="Exo_endo_phos"/>
    <property type="match status" value="1"/>
</dbReference>
<evidence type="ECO:0000256" key="8">
    <source>
        <dbReference type="PIRSR" id="PIRSR604808-1"/>
    </source>
</evidence>
<evidence type="ECO:0000256" key="5">
    <source>
        <dbReference type="ARBA" id="ARBA00022723"/>
    </source>
</evidence>
<dbReference type="WBParaSite" id="GPUH_0002245101-mRNA-1">
    <property type="protein sequence ID" value="GPUH_0002245101-mRNA-1"/>
    <property type="gene ID" value="GPUH_0002245101"/>
</dbReference>
<dbReference type="Proteomes" id="UP000271098">
    <property type="component" value="Unassembled WGS sequence"/>
</dbReference>
<keyword evidence="9" id="KW-0464">Manganese</keyword>
<comment type="cofactor">
    <cofactor evidence="9">
        <name>Mg(2+)</name>
        <dbReference type="ChEBI" id="CHEBI:18420"/>
    </cofactor>
    <cofactor evidence="9">
        <name>Mn(2+)</name>
        <dbReference type="ChEBI" id="CHEBI:29035"/>
    </cofactor>
    <text evidence="9">Probably binds two magnesium or manganese ions per subunit.</text>
</comment>
<keyword evidence="7 9" id="KW-0460">Magnesium</keyword>
<feature type="binding site" evidence="9">
    <location>
        <position position="71"/>
    </location>
    <ligand>
        <name>Mg(2+)</name>
        <dbReference type="ChEBI" id="CHEBI:18420"/>
        <label>1</label>
    </ligand>
</feature>
<evidence type="ECO:0000313" key="14">
    <source>
        <dbReference type="WBParaSite" id="GPUH_0002245101-mRNA-1"/>
    </source>
</evidence>
<keyword evidence="6" id="KW-0378">Hydrolase</keyword>
<comment type="similarity">
    <text evidence="3">Belongs to the DNA repair enzymes AP/ExoA family.</text>
</comment>
<gene>
    <name evidence="12" type="ORF">GPUH_LOCUS22424</name>
</gene>
<dbReference type="PANTHER" id="PTHR22748">
    <property type="entry name" value="AP ENDONUCLEASE"/>
    <property type="match status" value="1"/>
</dbReference>
<dbReference type="Gene3D" id="3.60.10.10">
    <property type="entry name" value="Endonuclease/exonuclease/phosphatase"/>
    <property type="match status" value="1"/>
</dbReference>
<organism evidence="14">
    <name type="scientific">Gongylonema pulchrum</name>
    <dbReference type="NCBI Taxonomy" id="637853"/>
    <lineage>
        <taxon>Eukaryota</taxon>
        <taxon>Metazoa</taxon>
        <taxon>Ecdysozoa</taxon>
        <taxon>Nematoda</taxon>
        <taxon>Chromadorea</taxon>
        <taxon>Rhabditida</taxon>
        <taxon>Spirurina</taxon>
        <taxon>Spiruromorpha</taxon>
        <taxon>Spiruroidea</taxon>
        <taxon>Gongylonematidae</taxon>
        <taxon>Gongylonema</taxon>
    </lineage>
</organism>
<feature type="binding site" evidence="9">
    <location>
        <position position="138"/>
    </location>
    <ligand>
        <name>Mg(2+)</name>
        <dbReference type="ChEBI" id="CHEBI:18420"/>
        <label>1</label>
    </ligand>
</feature>
<feature type="site" description="Interaction with DNA substrate" evidence="10">
    <location>
        <position position="138"/>
    </location>
</feature>
<comment type="cofactor">
    <cofactor evidence="2">
        <name>Mn(2+)</name>
        <dbReference type="ChEBI" id="CHEBI:29035"/>
    </cofactor>
</comment>
<dbReference type="AlphaFoldDB" id="A0A183EN83"/>
<dbReference type="EMBL" id="UYRT01095061">
    <property type="protein sequence ID" value="VDN39999.1"/>
    <property type="molecule type" value="Genomic_DNA"/>
</dbReference>
<dbReference type="GO" id="GO:0008081">
    <property type="term" value="F:phosphoric diester hydrolase activity"/>
    <property type="evidence" value="ECO:0007669"/>
    <property type="project" value="TreeGrafter"/>
</dbReference>
<feature type="site" description="Important for catalytic activity" evidence="10">
    <location>
        <position position="112"/>
    </location>
</feature>
<protein>
    <recommendedName>
        <fullName evidence="4">exodeoxyribonuclease III</fullName>
        <ecNumber evidence="4">3.1.11.2</ecNumber>
    </recommendedName>
</protein>